<accession>A0A814KY83</accession>
<proteinExistence type="predicted"/>
<gene>
    <name evidence="2" type="ORF">GPM918_LOCUS16604</name>
    <name evidence="3" type="ORF">SRO942_LOCUS16604</name>
</gene>
<feature type="region of interest" description="Disordered" evidence="1">
    <location>
        <begin position="87"/>
        <end position="110"/>
    </location>
</feature>
<dbReference type="AlphaFoldDB" id="A0A814KY83"/>
<dbReference type="Proteomes" id="UP000663829">
    <property type="component" value="Unassembled WGS sequence"/>
</dbReference>
<dbReference type="InterPro" id="IPR019173">
    <property type="entry name" value="NADH_UbQ_OxRdtase_B5_su"/>
</dbReference>
<comment type="caution">
    <text evidence="2">The sequence shown here is derived from an EMBL/GenBank/DDBJ whole genome shotgun (WGS) entry which is preliminary data.</text>
</comment>
<dbReference type="EMBL" id="CAJNOQ010004400">
    <property type="protein sequence ID" value="CAF1057449.1"/>
    <property type="molecule type" value="Genomic_DNA"/>
</dbReference>
<dbReference type="Pfam" id="PF09781">
    <property type="entry name" value="NDUF_B5"/>
    <property type="match status" value="1"/>
</dbReference>
<reference evidence="2" key="1">
    <citation type="submission" date="2021-02" db="EMBL/GenBank/DDBJ databases">
        <authorList>
            <person name="Nowell W R."/>
        </authorList>
    </citation>
    <scope>NUCLEOTIDE SEQUENCE</scope>
</reference>
<protein>
    <submittedName>
        <fullName evidence="2">Uncharacterized protein</fullName>
    </submittedName>
</protein>
<dbReference type="Proteomes" id="UP000681722">
    <property type="component" value="Unassembled WGS sequence"/>
</dbReference>
<evidence type="ECO:0000313" key="3">
    <source>
        <dbReference type="EMBL" id="CAF3826265.1"/>
    </source>
</evidence>
<keyword evidence="4" id="KW-1185">Reference proteome</keyword>
<organism evidence="2 4">
    <name type="scientific">Didymodactylos carnosus</name>
    <dbReference type="NCBI Taxonomy" id="1234261"/>
    <lineage>
        <taxon>Eukaryota</taxon>
        <taxon>Metazoa</taxon>
        <taxon>Spiralia</taxon>
        <taxon>Gnathifera</taxon>
        <taxon>Rotifera</taxon>
        <taxon>Eurotatoria</taxon>
        <taxon>Bdelloidea</taxon>
        <taxon>Philodinida</taxon>
        <taxon>Philodinidae</taxon>
        <taxon>Didymodactylos</taxon>
    </lineage>
</organism>
<name>A0A814KY83_9BILA</name>
<evidence type="ECO:0000313" key="4">
    <source>
        <dbReference type="Proteomes" id="UP000663829"/>
    </source>
</evidence>
<evidence type="ECO:0000256" key="1">
    <source>
        <dbReference type="SAM" id="MobiDB-lite"/>
    </source>
</evidence>
<sequence>MFSLHPIKQFFDRYLVQAIDGRYEIPLHAIYVGIMKDRLRALERKVHCLQHQRGDYKACPTNDKMAELETRHTEVISRGLSSERGTMSLSGLVVPDKPDYSNRKYKKEHL</sequence>
<evidence type="ECO:0000313" key="2">
    <source>
        <dbReference type="EMBL" id="CAF1057449.1"/>
    </source>
</evidence>
<dbReference type="EMBL" id="CAJOBC010004399">
    <property type="protein sequence ID" value="CAF3826265.1"/>
    <property type="molecule type" value="Genomic_DNA"/>
</dbReference>